<comment type="caution">
    <text evidence="5">The sequence shown here is derived from an EMBL/GenBank/DDBJ whole genome shotgun (WGS) entry which is preliminary data.</text>
</comment>
<dbReference type="PANTHER" id="PTHR44157:SF1">
    <property type="entry name" value="DNAJ HOMOLOG SUBFAMILY C MEMBER 11"/>
    <property type="match status" value="1"/>
</dbReference>
<dbReference type="PANTHER" id="PTHR44157">
    <property type="entry name" value="DNAJ HOMOLOG SUBFAMILY C MEMBER 11"/>
    <property type="match status" value="1"/>
</dbReference>
<dbReference type="InterPro" id="IPR055225">
    <property type="entry name" value="DNAJC11-like_beta-barrel"/>
</dbReference>
<evidence type="ECO:0000313" key="5">
    <source>
        <dbReference type="EMBL" id="KAG0000419.1"/>
    </source>
</evidence>
<dbReference type="GO" id="GO:0042407">
    <property type="term" value="P:cristae formation"/>
    <property type="evidence" value="ECO:0007669"/>
    <property type="project" value="TreeGrafter"/>
</dbReference>
<dbReference type="InterPro" id="IPR024586">
    <property type="entry name" value="DnaJ-like_C11_C"/>
</dbReference>
<dbReference type="Pfam" id="PF11875">
    <property type="entry name" value="DnaJ-like_C11_C"/>
    <property type="match status" value="1"/>
</dbReference>
<dbReference type="EMBL" id="JAAAHW010000633">
    <property type="protein sequence ID" value="KAG0000419.1"/>
    <property type="molecule type" value="Genomic_DNA"/>
</dbReference>
<keyword evidence="6" id="KW-1185">Reference proteome</keyword>
<organism evidence="5 6">
    <name type="scientific">Modicella reniformis</name>
    <dbReference type="NCBI Taxonomy" id="1440133"/>
    <lineage>
        <taxon>Eukaryota</taxon>
        <taxon>Fungi</taxon>
        <taxon>Fungi incertae sedis</taxon>
        <taxon>Mucoromycota</taxon>
        <taxon>Mortierellomycotina</taxon>
        <taxon>Mortierellomycetes</taxon>
        <taxon>Mortierellales</taxon>
        <taxon>Mortierellaceae</taxon>
        <taxon>Modicella</taxon>
    </lineage>
</organism>
<dbReference type="OrthoDB" id="10250354at2759"/>
<gene>
    <name evidence="5" type="ORF">BGZ65_004387</name>
</gene>
<dbReference type="Proteomes" id="UP000749646">
    <property type="component" value="Unassembled WGS sequence"/>
</dbReference>
<dbReference type="InterPro" id="IPR052243">
    <property type="entry name" value="Mito_inner_membrane_organizer"/>
</dbReference>
<name>A0A9P6MH53_9FUNG</name>
<evidence type="ECO:0000313" key="6">
    <source>
        <dbReference type="Proteomes" id="UP000749646"/>
    </source>
</evidence>
<sequence length="405" mass="44623">MQMYAKSSFENQFGPRTQFIVAGQMTSRSGMGAGNVVGTIRHTFTEKFNVEIGSSLLKPRIGVLKGTYSIDPLTFITGTAQVRNFQGPAPLIMTFGRRITKSATGYMTYRTGEWAIGSWGPVFERRHEFSSLALGVSSQNENKAYQVEIQTGIMQSHLSVDYTWTLDSSTKLRVGANVSTTTGINASIGGDRKVTQHIKVGLAVEVGLAGGVVFNIKVKRLGQSITVPIILSAQLNPRIAFWATVAPICAVTALDMAYVKPKRRRERMEKIKVLRKVHADFIAIQKKEAEEALELLRESTMRKMRQEQEKDGLVIVEALYGNLSATSEPGLVANVTIAVQSLVNDSQLIMPGGHSKTHILGFYDPCLGEKKQLKIRYEFQRRLHEVVVADLASVAAPVRSHLLAQ</sequence>
<proteinExistence type="predicted"/>
<evidence type="ECO:0000259" key="4">
    <source>
        <dbReference type="Pfam" id="PF22774"/>
    </source>
</evidence>
<dbReference type="Pfam" id="PF22774">
    <property type="entry name" value="DNAJC11_beta-barrel"/>
    <property type="match status" value="1"/>
</dbReference>
<feature type="coiled-coil region" evidence="2">
    <location>
        <begin position="279"/>
        <end position="309"/>
    </location>
</feature>
<feature type="domain" description="DnaJ-like protein C11 C-terminal" evidence="3">
    <location>
        <begin position="275"/>
        <end position="397"/>
    </location>
</feature>
<keyword evidence="1" id="KW-0143">Chaperone</keyword>
<protein>
    <recommendedName>
        <fullName evidence="7">DnaJ-like protein C11 C-terminal domain-containing protein</fullName>
    </recommendedName>
</protein>
<reference evidence="5" key="1">
    <citation type="journal article" date="2020" name="Fungal Divers.">
        <title>Resolving the Mortierellaceae phylogeny through synthesis of multi-gene phylogenetics and phylogenomics.</title>
        <authorList>
            <person name="Vandepol N."/>
            <person name="Liber J."/>
            <person name="Desiro A."/>
            <person name="Na H."/>
            <person name="Kennedy M."/>
            <person name="Barry K."/>
            <person name="Grigoriev I.V."/>
            <person name="Miller A.N."/>
            <person name="O'Donnell K."/>
            <person name="Stajich J.E."/>
            <person name="Bonito G."/>
        </authorList>
    </citation>
    <scope>NUCLEOTIDE SEQUENCE</scope>
    <source>
        <strain evidence="5">MES-2147</strain>
    </source>
</reference>
<evidence type="ECO:0000256" key="1">
    <source>
        <dbReference type="ARBA" id="ARBA00023186"/>
    </source>
</evidence>
<dbReference type="GO" id="GO:0005739">
    <property type="term" value="C:mitochondrion"/>
    <property type="evidence" value="ECO:0007669"/>
    <property type="project" value="GOC"/>
</dbReference>
<feature type="domain" description="DNAJC11-like beta-barrel" evidence="4">
    <location>
        <begin position="2"/>
        <end position="225"/>
    </location>
</feature>
<accession>A0A9P6MH53</accession>
<keyword evidence="2" id="KW-0175">Coiled coil</keyword>
<evidence type="ECO:0000256" key="2">
    <source>
        <dbReference type="SAM" id="Coils"/>
    </source>
</evidence>
<evidence type="ECO:0008006" key="7">
    <source>
        <dbReference type="Google" id="ProtNLM"/>
    </source>
</evidence>
<evidence type="ECO:0000259" key="3">
    <source>
        <dbReference type="Pfam" id="PF11875"/>
    </source>
</evidence>
<dbReference type="AlphaFoldDB" id="A0A9P6MH53"/>